<dbReference type="AlphaFoldDB" id="A0A5C5VPP3"/>
<evidence type="ECO:0000256" key="1">
    <source>
        <dbReference type="ARBA" id="ARBA00007637"/>
    </source>
</evidence>
<dbReference type="Pfam" id="PF01370">
    <property type="entry name" value="Epimerase"/>
    <property type="match status" value="1"/>
</dbReference>
<dbReference type="EMBL" id="SIHI01000060">
    <property type="protein sequence ID" value="TWT39905.1"/>
    <property type="molecule type" value="Genomic_DNA"/>
</dbReference>
<dbReference type="GO" id="GO:0003978">
    <property type="term" value="F:UDP-glucose 4-epimerase activity"/>
    <property type="evidence" value="ECO:0007669"/>
    <property type="project" value="UniProtKB-EC"/>
</dbReference>
<evidence type="ECO:0000313" key="3">
    <source>
        <dbReference type="EMBL" id="TWT39905.1"/>
    </source>
</evidence>
<dbReference type="RefSeq" id="WP_197441520.1">
    <property type="nucleotide sequence ID" value="NZ_SIHI01000060.1"/>
</dbReference>
<sequence length="309" mass="33766">MRIMITGGAGFIGSHLVDALVQKNFEVAVLDNLSSGSSQYLPKNVHLFKNDICDRDAVFAVFKEFQPEVVSHQAAQSSVVESVRNLMSDCNTNIIGTLNLLDASIETNVTRFVFASTGGAIYGEIPPGSCATIDRTPKPLSPYAIGKLAAEHYVEYFHRQFQLPVNILRYANVYGSRQSSHGEAGVVGIFLQQLRRGEPLTIFARKCQGDDGCIRDYIHVSDVVGVNLRAITGGIADFVLNVGTGIGTPTRELALQLMQLTETEVELIFAEKRDGDVEHSVLEVSRFQKLLPPPLPLTCGLRKTISPEC</sequence>
<evidence type="ECO:0000313" key="4">
    <source>
        <dbReference type="Proteomes" id="UP000317243"/>
    </source>
</evidence>
<dbReference type="PANTHER" id="PTHR43000">
    <property type="entry name" value="DTDP-D-GLUCOSE 4,6-DEHYDRATASE-RELATED"/>
    <property type="match status" value="1"/>
</dbReference>
<dbReference type="SUPFAM" id="SSF51735">
    <property type="entry name" value="NAD(P)-binding Rossmann-fold domains"/>
    <property type="match status" value="1"/>
</dbReference>
<dbReference type="Gene3D" id="3.40.50.720">
    <property type="entry name" value="NAD(P)-binding Rossmann-like Domain"/>
    <property type="match status" value="1"/>
</dbReference>
<dbReference type="InterPro" id="IPR001509">
    <property type="entry name" value="Epimerase_deHydtase"/>
</dbReference>
<feature type="domain" description="NAD-dependent epimerase/dehydratase" evidence="2">
    <location>
        <begin position="3"/>
        <end position="242"/>
    </location>
</feature>
<protein>
    <submittedName>
        <fullName evidence="3">UDP-glucose 4-epimerase</fullName>
        <ecNumber evidence="3">5.1.3.2</ecNumber>
    </submittedName>
</protein>
<organism evidence="3 4">
    <name type="scientific">Thalassoglobus neptunius</name>
    <dbReference type="NCBI Taxonomy" id="1938619"/>
    <lineage>
        <taxon>Bacteria</taxon>
        <taxon>Pseudomonadati</taxon>
        <taxon>Planctomycetota</taxon>
        <taxon>Planctomycetia</taxon>
        <taxon>Planctomycetales</taxon>
        <taxon>Planctomycetaceae</taxon>
        <taxon>Thalassoglobus</taxon>
    </lineage>
</organism>
<evidence type="ECO:0000259" key="2">
    <source>
        <dbReference type="Pfam" id="PF01370"/>
    </source>
</evidence>
<keyword evidence="4" id="KW-1185">Reference proteome</keyword>
<comment type="caution">
    <text evidence="3">The sequence shown here is derived from an EMBL/GenBank/DDBJ whole genome shotgun (WGS) entry which is preliminary data.</text>
</comment>
<dbReference type="EC" id="5.1.3.2" evidence="3"/>
<dbReference type="Proteomes" id="UP000317243">
    <property type="component" value="Unassembled WGS sequence"/>
</dbReference>
<reference evidence="3 4" key="1">
    <citation type="submission" date="2019-02" db="EMBL/GenBank/DDBJ databases">
        <title>Deep-cultivation of Planctomycetes and their phenomic and genomic characterization uncovers novel biology.</title>
        <authorList>
            <person name="Wiegand S."/>
            <person name="Jogler M."/>
            <person name="Boedeker C."/>
            <person name="Pinto D."/>
            <person name="Vollmers J."/>
            <person name="Rivas-Marin E."/>
            <person name="Kohn T."/>
            <person name="Peeters S.H."/>
            <person name="Heuer A."/>
            <person name="Rast P."/>
            <person name="Oberbeckmann S."/>
            <person name="Bunk B."/>
            <person name="Jeske O."/>
            <person name="Meyerdierks A."/>
            <person name="Storesund J.E."/>
            <person name="Kallscheuer N."/>
            <person name="Luecker S."/>
            <person name="Lage O.M."/>
            <person name="Pohl T."/>
            <person name="Merkel B.J."/>
            <person name="Hornburger P."/>
            <person name="Mueller R.-W."/>
            <person name="Bruemmer F."/>
            <person name="Labrenz M."/>
            <person name="Spormann A.M."/>
            <person name="Op Den Camp H."/>
            <person name="Overmann J."/>
            <person name="Amann R."/>
            <person name="Jetten M.S.M."/>
            <person name="Mascher T."/>
            <person name="Medema M.H."/>
            <person name="Devos D.P."/>
            <person name="Kaster A.-K."/>
            <person name="Ovreas L."/>
            <person name="Rohde M."/>
            <person name="Galperin M.Y."/>
            <person name="Jogler C."/>
        </authorList>
    </citation>
    <scope>NUCLEOTIDE SEQUENCE [LARGE SCALE GENOMIC DNA]</scope>
    <source>
        <strain evidence="3 4">KOR42</strain>
    </source>
</reference>
<keyword evidence="3" id="KW-0413">Isomerase</keyword>
<proteinExistence type="inferred from homology"/>
<accession>A0A5C5VPP3</accession>
<comment type="similarity">
    <text evidence="1">Belongs to the NAD(P)-dependent epimerase/dehydratase family.</text>
</comment>
<dbReference type="Gene3D" id="3.90.25.10">
    <property type="entry name" value="UDP-galactose 4-epimerase, domain 1"/>
    <property type="match status" value="1"/>
</dbReference>
<dbReference type="InterPro" id="IPR036291">
    <property type="entry name" value="NAD(P)-bd_dom_sf"/>
</dbReference>
<gene>
    <name evidence="3" type="ORF">KOR42_50510</name>
</gene>
<name>A0A5C5VPP3_9PLAN</name>